<dbReference type="EMBL" id="OX465080">
    <property type="protein sequence ID" value="CAI9281640.1"/>
    <property type="molecule type" value="Genomic_DNA"/>
</dbReference>
<keyword evidence="1" id="KW-0472">Membrane</keyword>
<dbReference type="Gene3D" id="2.60.40.1180">
    <property type="entry name" value="Golgi alpha-mannosidase II"/>
    <property type="match status" value="1"/>
</dbReference>
<organism evidence="2 3">
    <name type="scientific">Lactuca saligna</name>
    <name type="common">Willowleaf lettuce</name>
    <dbReference type="NCBI Taxonomy" id="75948"/>
    <lineage>
        <taxon>Eukaryota</taxon>
        <taxon>Viridiplantae</taxon>
        <taxon>Streptophyta</taxon>
        <taxon>Embryophyta</taxon>
        <taxon>Tracheophyta</taxon>
        <taxon>Spermatophyta</taxon>
        <taxon>Magnoliopsida</taxon>
        <taxon>eudicotyledons</taxon>
        <taxon>Gunneridae</taxon>
        <taxon>Pentapetalae</taxon>
        <taxon>asterids</taxon>
        <taxon>campanulids</taxon>
        <taxon>Asterales</taxon>
        <taxon>Asteraceae</taxon>
        <taxon>Cichorioideae</taxon>
        <taxon>Cichorieae</taxon>
        <taxon>Lactucinae</taxon>
        <taxon>Lactuca</taxon>
    </lineage>
</organism>
<keyword evidence="3" id="KW-1185">Reference proteome</keyword>
<proteinExistence type="predicted"/>
<evidence type="ECO:0000313" key="3">
    <source>
        <dbReference type="Proteomes" id="UP001177003"/>
    </source>
</evidence>
<dbReference type="AlphaFoldDB" id="A0AA35YWV1"/>
<dbReference type="Proteomes" id="UP001177003">
    <property type="component" value="Chromosome 4"/>
</dbReference>
<gene>
    <name evidence="2" type="ORF">LSALG_LOCUS21326</name>
</gene>
<sequence length="177" mass="19750">MVSSSTPRCGSLTINFQQCPLLNISYSPPTKTDLSSGKISVVVVYNSQGWKRSDVIRLPDLDALYAAIVVSIAFSFIPASFSIAIMKDINNDYGRSSISTVYEAGINRQIKKPPQLTNKNKSSSIQFTALDCKSVDSLSHRRVFIDPYHNDELLILRCIIDDIEIKSVDSWKQDEGR</sequence>
<dbReference type="InterPro" id="IPR013780">
    <property type="entry name" value="Glyco_hydro_b"/>
</dbReference>
<keyword evidence="1" id="KW-1133">Transmembrane helix</keyword>
<feature type="transmembrane region" description="Helical" evidence="1">
    <location>
        <begin position="63"/>
        <end position="86"/>
    </location>
</feature>
<reference evidence="2" key="1">
    <citation type="submission" date="2023-04" db="EMBL/GenBank/DDBJ databases">
        <authorList>
            <person name="Vijverberg K."/>
            <person name="Xiong W."/>
            <person name="Schranz E."/>
        </authorList>
    </citation>
    <scope>NUCLEOTIDE SEQUENCE</scope>
</reference>
<protein>
    <submittedName>
        <fullName evidence="2">Uncharacterized protein</fullName>
    </submittedName>
</protein>
<evidence type="ECO:0000256" key="1">
    <source>
        <dbReference type="SAM" id="Phobius"/>
    </source>
</evidence>
<evidence type="ECO:0000313" key="2">
    <source>
        <dbReference type="EMBL" id="CAI9281640.1"/>
    </source>
</evidence>
<accession>A0AA35YWV1</accession>
<name>A0AA35YWV1_LACSI</name>
<keyword evidence="1" id="KW-0812">Transmembrane</keyword>